<evidence type="ECO:0000256" key="12">
    <source>
        <dbReference type="SAM" id="MobiDB-lite"/>
    </source>
</evidence>
<dbReference type="Proteomes" id="UP000678393">
    <property type="component" value="Unassembled WGS sequence"/>
</dbReference>
<dbReference type="FunFam" id="2.60.40.60:FF:000104">
    <property type="entry name" value="cadherin-23 isoform X1"/>
    <property type="match status" value="1"/>
</dbReference>
<dbReference type="GO" id="GO:0007156">
    <property type="term" value="P:homophilic cell adhesion via plasma membrane adhesion molecules"/>
    <property type="evidence" value="ECO:0007669"/>
    <property type="project" value="InterPro"/>
</dbReference>
<evidence type="ECO:0000256" key="7">
    <source>
        <dbReference type="ARBA" id="ARBA00022889"/>
    </source>
</evidence>
<proteinExistence type="predicted"/>
<dbReference type="InterPro" id="IPR013164">
    <property type="entry name" value="Cadherin_N"/>
</dbReference>
<feature type="domain" description="Cadherin" evidence="15">
    <location>
        <begin position="681"/>
        <end position="785"/>
    </location>
</feature>
<accession>A0A8S3ZNN6</accession>
<dbReference type="SMART" id="SM00112">
    <property type="entry name" value="CA"/>
    <property type="match status" value="7"/>
</dbReference>
<keyword evidence="10" id="KW-0325">Glycoprotein</keyword>
<dbReference type="GO" id="GO:0005509">
    <property type="term" value="F:calcium ion binding"/>
    <property type="evidence" value="ECO:0007669"/>
    <property type="project" value="UniProtKB-UniRule"/>
</dbReference>
<dbReference type="FunFam" id="2.60.40.60:FF:000007">
    <property type="entry name" value="Protocadherin alpha 2"/>
    <property type="match status" value="1"/>
</dbReference>
<evidence type="ECO:0000313" key="16">
    <source>
        <dbReference type="EMBL" id="CAG5128996.1"/>
    </source>
</evidence>
<keyword evidence="6 11" id="KW-0106">Calcium</keyword>
<dbReference type="InterPro" id="IPR015919">
    <property type="entry name" value="Cadherin-like_sf"/>
</dbReference>
<evidence type="ECO:0000256" key="5">
    <source>
        <dbReference type="ARBA" id="ARBA00022737"/>
    </source>
</evidence>
<feature type="domain" description="Cadherin" evidence="15">
    <location>
        <begin position="136"/>
        <end position="246"/>
    </location>
</feature>
<evidence type="ECO:0000256" key="2">
    <source>
        <dbReference type="ARBA" id="ARBA00022475"/>
    </source>
</evidence>
<evidence type="ECO:0000256" key="13">
    <source>
        <dbReference type="SAM" id="Phobius"/>
    </source>
</evidence>
<name>A0A8S3ZNN6_9EUPU</name>
<feature type="chain" id="PRO_5035773400" description="Cadherin domain-containing protein" evidence="14">
    <location>
        <begin position="19"/>
        <end position="1133"/>
    </location>
</feature>
<protein>
    <recommendedName>
        <fullName evidence="15">Cadherin domain-containing protein</fullName>
    </recommendedName>
</protein>
<keyword evidence="8 13" id="KW-1133">Transmembrane helix</keyword>
<keyword evidence="17" id="KW-1185">Reference proteome</keyword>
<comment type="caution">
    <text evidence="16">The sequence shown here is derived from an EMBL/GenBank/DDBJ whole genome shotgun (WGS) entry which is preliminary data.</text>
</comment>
<feature type="domain" description="Cadherin" evidence="15">
    <location>
        <begin position="247"/>
        <end position="355"/>
    </location>
</feature>
<dbReference type="PROSITE" id="PS00232">
    <property type="entry name" value="CADHERIN_1"/>
    <property type="match status" value="5"/>
</dbReference>
<evidence type="ECO:0000256" key="9">
    <source>
        <dbReference type="ARBA" id="ARBA00023136"/>
    </source>
</evidence>
<feature type="region of interest" description="Disordered" evidence="12">
    <location>
        <begin position="1003"/>
        <end position="1025"/>
    </location>
</feature>
<feature type="transmembrane region" description="Helical" evidence="13">
    <location>
        <begin position="796"/>
        <end position="822"/>
    </location>
</feature>
<keyword evidence="3 13" id="KW-0812">Transmembrane</keyword>
<comment type="subcellular location">
    <subcellularLocation>
        <location evidence="1">Cell membrane</location>
        <topology evidence="1">Single-pass type I membrane protein</topology>
    </subcellularLocation>
</comment>
<sequence>MLLRLILVLGCLTSLCHGDIQVSTDEEVSPGTVVTRLPDHRLVFGNLTEDQILTLTYAILSQNSFPASFFKIDPKSGVVAIASRIDREEICDPIDVCSVKINIAIQSGNQALVSFSTVVSLEVIINDVNDNPPRFPARDVTLEVPEGAKVGTELKISGAIDLDSRPEFTVQHYNITPPLSTFSLRSTLNLDGSSTIALRLEKELDREVVDEYIFNIMAYDSGAHPQTDYLGVVVRVTDVNDNVPKFSRSKYEMTVNTNERPGANIGQVTATDDDVGEFGHVTYSFSSSSESVIKGSLAINSSTGWITVKGDLKTFRRSSPILLFVDARDGGQPPLGSQALVSLLVINSENNRPFIKVNTVAAADVTSLSIPESAAMDHFVAFVDVDDSDDGDNGQVACQIVSGFQFKLRSVPNKGYTLLLNASVDREQKDSYQVVISCKDGGSPSLETRVTLTVNITDVNDNTPKFSSNLYTATVEENRDPGQFITQVTALDADTGMNGELTYSLPREAQEYLRIHAKSGVITSNVPLDREKNATLRFTILVTDGGERPKTGVAEISISIKDVNDNSPQFNETKFVFSVSEQAQNNSTVGILSAFDLDIGSNGGFDFYFGGSATGEMPLPFIVLKNGSIQVTGPLDRETKGQYSFTAMVRDRGDTPRSNTAAVEIRILDENDNDPVILFPTSRNHTIIVSTTPENGMVLGRIIAYDIDEEDAAKLLYFIYDGDIDRAFSMDANTGELIVQSIEHLQNPKEYFLSIKVEDASKHPRNTTTQLRIEVLFDNTTAGMTLAQTGSSRDQYVIIVGVIGGATIVLSVIIITAIILILRSERNRHTSSDAASVKSKFFDQSLAAEVATQKLVSDLKVTKSQSSSSVGSVSHVTSPGTESQNNRCPGSMTSPGLQAKKQEDVQKKVSFSLQDDRHEQCQGQTSNNQLRVQLPVAYEGHAQWKGYNKSDDISSDTSGESGTLDSGRGTSEEDIKFDHMLSRGPPRLGDQFISTRDTSYAHFSTSTPALSRPTSGGQGQVSCQPQPDQPYILATSPTSARHGYQLQRQLPLASFAPSFSSSMRHPSIQRVSTVATGRSASPRPPGAAPASIYRHQNSITSMEDDVSTTTSGSYVINPDDVCLESYMNKDVVV</sequence>
<dbReference type="FunFam" id="2.60.40.60:FF:000021">
    <property type="entry name" value="FAT atypical cadherin 1"/>
    <property type="match status" value="1"/>
</dbReference>
<evidence type="ECO:0000256" key="8">
    <source>
        <dbReference type="ARBA" id="ARBA00022989"/>
    </source>
</evidence>
<dbReference type="Pfam" id="PF08266">
    <property type="entry name" value="Cadherin_2"/>
    <property type="match status" value="1"/>
</dbReference>
<dbReference type="EMBL" id="CAJHNH020003321">
    <property type="protein sequence ID" value="CAG5128996.1"/>
    <property type="molecule type" value="Genomic_DNA"/>
</dbReference>
<feature type="compositionally biased region" description="Polar residues" evidence="12">
    <location>
        <begin position="955"/>
        <end position="964"/>
    </location>
</feature>
<dbReference type="FunFam" id="2.60.40.60:FF:000020">
    <property type="entry name" value="Dachsous cadherin-related 1b"/>
    <property type="match status" value="1"/>
</dbReference>
<feature type="compositionally biased region" description="Low complexity" evidence="12">
    <location>
        <begin position="867"/>
        <end position="878"/>
    </location>
</feature>
<dbReference type="Pfam" id="PF00028">
    <property type="entry name" value="Cadherin"/>
    <property type="match status" value="6"/>
</dbReference>
<dbReference type="PANTHER" id="PTHR24028:SF146">
    <property type="entry name" value="CADHERIN 96CB, ISOFORM D-RELATED"/>
    <property type="match status" value="1"/>
</dbReference>
<dbReference type="Gene3D" id="2.60.40.60">
    <property type="entry name" value="Cadherins"/>
    <property type="match status" value="7"/>
</dbReference>
<evidence type="ECO:0000256" key="4">
    <source>
        <dbReference type="ARBA" id="ARBA00022729"/>
    </source>
</evidence>
<gene>
    <name evidence="16" type="ORF">CUNI_LOCUS14554</name>
</gene>
<keyword evidence="5" id="KW-0677">Repeat</keyword>
<keyword evidence="7" id="KW-0130">Cell adhesion</keyword>
<dbReference type="FunFam" id="2.60.40.60:FF:000129">
    <property type="entry name" value="protocadherin alpha-C2 isoform X1"/>
    <property type="match status" value="1"/>
</dbReference>
<evidence type="ECO:0000313" key="17">
    <source>
        <dbReference type="Proteomes" id="UP000678393"/>
    </source>
</evidence>
<evidence type="ECO:0000256" key="3">
    <source>
        <dbReference type="ARBA" id="ARBA00022692"/>
    </source>
</evidence>
<dbReference type="PANTHER" id="PTHR24028">
    <property type="entry name" value="CADHERIN-87A"/>
    <property type="match status" value="1"/>
</dbReference>
<dbReference type="InterPro" id="IPR002126">
    <property type="entry name" value="Cadherin-like_dom"/>
</dbReference>
<keyword evidence="9 13" id="KW-0472">Membrane</keyword>
<dbReference type="InterPro" id="IPR050174">
    <property type="entry name" value="Protocadherin/Cadherin-CA"/>
</dbReference>
<organism evidence="16 17">
    <name type="scientific">Candidula unifasciata</name>
    <dbReference type="NCBI Taxonomy" id="100452"/>
    <lineage>
        <taxon>Eukaryota</taxon>
        <taxon>Metazoa</taxon>
        <taxon>Spiralia</taxon>
        <taxon>Lophotrochozoa</taxon>
        <taxon>Mollusca</taxon>
        <taxon>Gastropoda</taxon>
        <taxon>Heterobranchia</taxon>
        <taxon>Euthyneura</taxon>
        <taxon>Panpulmonata</taxon>
        <taxon>Eupulmonata</taxon>
        <taxon>Stylommatophora</taxon>
        <taxon>Helicina</taxon>
        <taxon>Helicoidea</taxon>
        <taxon>Geomitridae</taxon>
        <taxon>Candidula</taxon>
    </lineage>
</organism>
<dbReference type="PRINTS" id="PR00205">
    <property type="entry name" value="CADHERIN"/>
</dbReference>
<evidence type="ECO:0000256" key="1">
    <source>
        <dbReference type="ARBA" id="ARBA00004251"/>
    </source>
</evidence>
<dbReference type="SUPFAM" id="SSF49313">
    <property type="entry name" value="Cadherin-like"/>
    <property type="match status" value="7"/>
</dbReference>
<evidence type="ECO:0000256" key="6">
    <source>
        <dbReference type="ARBA" id="ARBA00022837"/>
    </source>
</evidence>
<feature type="region of interest" description="Disordered" evidence="12">
    <location>
        <begin position="946"/>
        <end position="974"/>
    </location>
</feature>
<feature type="compositionally biased region" description="Polar residues" evidence="12">
    <location>
        <begin position="879"/>
        <end position="896"/>
    </location>
</feature>
<evidence type="ECO:0000256" key="10">
    <source>
        <dbReference type="ARBA" id="ARBA00023180"/>
    </source>
</evidence>
<evidence type="ECO:0000256" key="14">
    <source>
        <dbReference type="SAM" id="SignalP"/>
    </source>
</evidence>
<dbReference type="OrthoDB" id="6252479at2759"/>
<keyword evidence="2" id="KW-1003">Cell membrane</keyword>
<keyword evidence="4 14" id="KW-0732">Signal</keyword>
<evidence type="ECO:0000256" key="11">
    <source>
        <dbReference type="PROSITE-ProRule" id="PRU00043"/>
    </source>
</evidence>
<dbReference type="InterPro" id="IPR020894">
    <property type="entry name" value="Cadherin_CS"/>
</dbReference>
<dbReference type="GO" id="GO:0005886">
    <property type="term" value="C:plasma membrane"/>
    <property type="evidence" value="ECO:0007669"/>
    <property type="project" value="UniProtKB-SubCell"/>
</dbReference>
<feature type="domain" description="Cadherin" evidence="15">
    <location>
        <begin position="362"/>
        <end position="466"/>
    </location>
</feature>
<reference evidence="16" key="1">
    <citation type="submission" date="2021-04" db="EMBL/GenBank/DDBJ databases">
        <authorList>
            <consortium name="Molecular Ecology Group"/>
        </authorList>
    </citation>
    <scope>NUCLEOTIDE SEQUENCE</scope>
</reference>
<feature type="signal peptide" evidence="14">
    <location>
        <begin position="1"/>
        <end position="18"/>
    </location>
</feature>
<dbReference type="PROSITE" id="PS50268">
    <property type="entry name" value="CADHERIN_2"/>
    <property type="match status" value="7"/>
</dbReference>
<evidence type="ECO:0000259" key="15">
    <source>
        <dbReference type="PROSITE" id="PS50268"/>
    </source>
</evidence>
<feature type="domain" description="Cadherin" evidence="15">
    <location>
        <begin position="571"/>
        <end position="677"/>
    </location>
</feature>
<dbReference type="AlphaFoldDB" id="A0A8S3ZNN6"/>
<feature type="domain" description="Cadherin" evidence="15">
    <location>
        <begin position="26"/>
        <end position="135"/>
    </location>
</feature>
<feature type="domain" description="Cadherin" evidence="15">
    <location>
        <begin position="467"/>
        <end position="570"/>
    </location>
</feature>
<dbReference type="CDD" id="cd11304">
    <property type="entry name" value="Cadherin_repeat"/>
    <property type="match status" value="7"/>
</dbReference>
<feature type="region of interest" description="Disordered" evidence="12">
    <location>
        <begin position="867"/>
        <end position="907"/>
    </location>
</feature>